<evidence type="ECO:0000313" key="2">
    <source>
        <dbReference type="EMBL" id="KAJ1162871.1"/>
    </source>
</evidence>
<feature type="region of interest" description="Disordered" evidence="1">
    <location>
        <begin position="311"/>
        <end position="363"/>
    </location>
</feature>
<feature type="compositionally biased region" description="Basic and acidic residues" evidence="1">
    <location>
        <begin position="41"/>
        <end position="51"/>
    </location>
</feature>
<feature type="compositionally biased region" description="Polar residues" evidence="1">
    <location>
        <begin position="247"/>
        <end position="256"/>
    </location>
</feature>
<feature type="compositionally biased region" description="Basic and acidic residues" evidence="1">
    <location>
        <begin position="381"/>
        <end position="412"/>
    </location>
</feature>
<proteinExistence type="predicted"/>
<feature type="region of interest" description="Disordered" evidence="1">
    <location>
        <begin position="163"/>
        <end position="288"/>
    </location>
</feature>
<feature type="compositionally biased region" description="Gly residues" evidence="1">
    <location>
        <begin position="85"/>
        <end position="94"/>
    </location>
</feature>
<evidence type="ECO:0000256" key="1">
    <source>
        <dbReference type="SAM" id="MobiDB-lite"/>
    </source>
</evidence>
<keyword evidence="3" id="KW-1185">Reference proteome</keyword>
<feature type="compositionally biased region" description="Basic and acidic residues" evidence="1">
    <location>
        <begin position="420"/>
        <end position="459"/>
    </location>
</feature>
<reference evidence="2" key="1">
    <citation type="journal article" date="2022" name="bioRxiv">
        <title>Sequencing and chromosome-scale assembly of the giantPleurodeles waltlgenome.</title>
        <authorList>
            <person name="Brown T."/>
            <person name="Elewa A."/>
            <person name="Iarovenko S."/>
            <person name="Subramanian E."/>
            <person name="Araus A.J."/>
            <person name="Petzold A."/>
            <person name="Susuki M."/>
            <person name="Suzuki K.-i.T."/>
            <person name="Hayashi T."/>
            <person name="Toyoda A."/>
            <person name="Oliveira C."/>
            <person name="Osipova E."/>
            <person name="Leigh N.D."/>
            <person name="Simon A."/>
            <person name="Yun M.H."/>
        </authorList>
    </citation>
    <scope>NUCLEOTIDE SEQUENCE</scope>
    <source>
        <strain evidence="2">20211129_DDA</strain>
        <tissue evidence="2">Liver</tissue>
    </source>
</reference>
<dbReference type="EMBL" id="JANPWB010000008">
    <property type="protein sequence ID" value="KAJ1162871.1"/>
    <property type="molecule type" value="Genomic_DNA"/>
</dbReference>
<protein>
    <submittedName>
        <fullName evidence="2">Uncharacterized protein</fullName>
    </submittedName>
</protein>
<organism evidence="2 3">
    <name type="scientific">Pleurodeles waltl</name>
    <name type="common">Iberian ribbed newt</name>
    <dbReference type="NCBI Taxonomy" id="8319"/>
    <lineage>
        <taxon>Eukaryota</taxon>
        <taxon>Metazoa</taxon>
        <taxon>Chordata</taxon>
        <taxon>Craniata</taxon>
        <taxon>Vertebrata</taxon>
        <taxon>Euteleostomi</taxon>
        <taxon>Amphibia</taxon>
        <taxon>Batrachia</taxon>
        <taxon>Caudata</taxon>
        <taxon>Salamandroidea</taxon>
        <taxon>Salamandridae</taxon>
        <taxon>Pleurodelinae</taxon>
        <taxon>Pleurodeles</taxon>
    </lineage>
</organism>
<feature type="region of interest" description="Disordered" evidence="1">
    <location>
        <begin position="1"/>
        <end position="117"/>
    </location>
</feature>
<dbReference type="Proteomes" id="UP001066276">
    <property type="component" value="Chromosome 4_2"/>
</dbReference>
<evidence type="ECO:0000313" key="3">
    <source>
        <dbReference type="Proteomes" id="UP001066276"/>
    </source>
</evidence>
<feature type="compositionally biased region" description="Basic and acidic residues" evidence="1">
    <location>
        <begin position="68"/>
        <end position="77"/>
    </location>
</feature>
<comment type="caution">
    <text evidence="2">The sequence shown here is derived from an EMBL/GenBank/DDBJ whole genome shotgun (WGS) entry which is preliminary data.</text>
</comment>
<accession>A0AAV7SDD1</accession>
<gene>
    <name evidence="2" type="ORF">NDU88_003336</name>
</gene>
<sequence>MRRKVRGRSPAIRCPPTPRPHLSSTPTLRRGKRASRGGQRSRADQRKKEEPPPGGPDPRATEAPVPDSRPRKTDRARYSIQLEGQRGGGGGEGTKGAHPQAPVLSPSPTPLYPLTHRLSPFSAPPALHPCLHHSSRSQHRAPTGPGLHLLSLTDQVAITSAATRRSVSVHRPPPRLYLPPQARGRITSFRPSPQVSREEEGRQEQPAVCGSTSTRGPAPRLSRAPFPHALPLPLRPLRTAGRCPHQSAASRPSSPHGQPDLTGLSGGRPLQDPASAARTTSDSGGLHAAGRSRLICRLPFCLWGGRRSISSRSGLRRAQPTPVTRSQRAAGLSNWRVPPRTGPDGKYPGGTSWHAESGKEEAGPIGTAILWEDTEWDTINQEEKRNNGVRAEGKDGEKDRTGDRDTEQGREELQEEGEGTVERREESQKMEARRIEGTKSRKKMELQRTQETEEGEFCRSRPCSRKNVARSGTGAHWGPGRRVE</sequence>
<feature type="region of interest" description="Disordered" evidence="1">
    <location>
        <begin position="376"/>
        <end position="484"/>
    </location>
</feature>
<name>A0AAV7SDD1_PLEWA</name>
<dbReference type="AlphaFoldDB" id="A0AAV7SDD1"/>